<protein>
    <recommendedName>
        <fullName evidence="3">Restriction endonuclease type IV Mrr domain-containing protein</fullName>
    </recommendedName>
</protein>
<dbReference type="STRING" id="1450648.CLORY_07400"/>
<dbReference type="OrthoDB" id="1908344at2"/>
<dbReference type="AlphaFoldDB" id="A0A1V4IWK8"/>
<keyword evidence="2" id="KW-1185">Reference proteome</keyword>
<evidence type="ECO:0000313" key="2">
    <source>
        <dbReference type="Proteomes" id="UP000190080"/>
    </source>
</evidence>
<evidence type="ECO:0000313" key="1">
    <source>
        <dbReference type="EMBL" id="OPJ64175.1"/>
    </source>
</evidence>
<sequence length="161" mass="19040">MLSVIGNRLYENFRSEEIEKARLYIKKFKVDAFYEEITRCCWVSSVQYELFIKNNSMLEIKLIGRNSRRILKFHKTGRVYQEDYEHFIHLLKCSGIKKGIYITTGVFDKKVFKYNKEIAIPLGKKVILEDGNDFIRRQLGFSDSAQKVFKDNGVKVYSYIP</sequence>
<evidence type="ECO:0008006" key="3">
    <source>
        <dbReference type="Google" id="ProtNLM"/>
    </source>
</evidence>
<reference evidence="1 2" key="1">
    <citation type="submission" date="2017-03" db="EMBL/GenBank/DDBJ databases">
        <title>Genome sequence of Clostridium oryzae DSM 28571.</title>
        <authorList>
            <person name="Poehlein A."/>
            <person name="Daniel R."/>
        </authorList>
    </citation>
    <scope>NUCLEOTIDE SEQUENCE [LARGE SCALE GENOMIC DNA]</scope>
    <source>
        <strain evidence="1 2">DSM 28571</strain>
    </source>
</reference>
<name>A0A1V4IWK8_9CLOT</name>
<organism evidence="1 2">
    <name type="scientific">Clostridium oryzae</name>
    <dbReference type="NCBI Taxonomy" id="1450648"/>
    <lineage>
        <taxon>Bacteria</taxon>
        <taxon>Bacillati</taxon>
        <taxon>Bacillota</taxon>
        <taxon>Clostridia</taxon>
        <taxon>Eubacteriales</taxon>
        <taxon>Clostridiaceae</taxon>
        <taxon>Clostridium</taxon>
    </lineage>
</organism>
<dbReference type="Proteomes" id="UP000190080">
    <property type="component" value="Unassembled WGS sequence"/>
</dbReference>
<proteinExistence type="predicted"/>
<dbReference type="EMBL" id="MZGV01000005">
    <property type="protein sequence ID" value="OPJ64175.1"/>
    <property type="molecule type" value="Genomic_DNA"/>
</dbReference>
<accession>A0A1V4IWK8</accession>
<dbReference type="RefSeq" id="WP_079422178.1">
    <property type="nucleotide sequence ID" value="NZ_MZGV01000005.1"/>
</dbReference>
<comment type="caution">
    <text evidence="1">The sequence shown here is derived from an EMBL/GenBank/DDBJ whole genome shotgun (WGS) entry which is preliminary data.</text>
</comment>
<gene>
    <name evidence="1" type="ORF">CLORY_07400</name>
</gene>